<proteinExistence type="predicted"/>
<organism evidence="2 3">
    <name type="scientific">Rhodopseudomonas rhenobacensis</name>
    <dbReference type="NCBI Taxonomy" id="87461"/>
    <lineage>
        <taxon>Bacteria</taxon>
        <taxon>Pseudomonadati</taxon>
        <taxon>Pseudomonadota</taxon>
        <taxon>Alphaproteobacteria</taxon>
        <taxon>Hyphomicrobiales</taxon>
        <taxon>Nitrobacteraceae</taxon>
        <taxon>Rhodopseudomonas</taxon>
    </lineage>
</organism>
<accession>A0A7W8E2I9</accession>
<sequence length="144" mass="15642">MNDMTASTTRMAYANVFAKDIVALSGFYSELLGLPELTGRRSAIYRCLDAGGMEFGFNAAPAYDLLGLGARKARQGDGVSVYFTFEVDSPSQVDRIAAAAEYLGGQIVKQPYDTIYNARQVVLEDPEGHVFRVNHRRAPATPAA</sequence>
<dbReference type="Pfam" id="PF18029">
    <property type="entry name" value="Glyoxalase_6"/>
    <property type="match status" value="1"/>
</dbReference>
<gene>
    <name evidence="2" type="ORF">HNR60_004741</name>
</gene>
<dbReference type="Gene3D" id="3.10.180.10">
    <property type="entry name" value="2,3-Dihydroxybiphenyl 1,2-Dioxygenase, domain 1"/>
    <property type="match status" value="1"/>
</dbReference>
<evidence type="ECO:0000313" key="3">
    <source>
        <dbReference type="Proteomes" id="UP000542353"/>
    </source>
</evidence>
<dbReference type="SUPFAM" id="SSF54593">
    <property type="entry name" value="Glyoxalase/Bleomycin resistance protein/Dihydroxybiphenyl dioxygenase"/>
    <property type="match status" value="1"/>
</dbReference>
<dbReference type="AlphaFoldDB" id="A0A7W8E2I9"/>
<dbReference type="RefSeq" id="WP_210313757.1">
    <property type="nucleotide sequence ID" value="NZ_JACHIH010000054.1"/>
</dbReference>
<evidence type="ECO:0000313" key="2">
    <source>
        <dbReference type="EMBL" id="MBB5049956.1"/>
    </source>
</evidence>
<name>A0A7W8E2I9_9BRAD</name>
<comment type="caution">
    <text evidence="2">The sequence shown here is derived from an EMBL/GenBank/DDBJ whole genome shotgun (WGS) entry which is preliminary data.</text>
</comment>
<evidence type="ECO:0000259" key="1">
    <source>
        <dbReference type="Pfam" id="PF18029"/>
    </source>
</evidence>
<dbReference type="EMBL" id="JACHIH010000054">
    <property type="protein sequence ID" value="MBB5049956.1"/>
    <property type="molecule type" value="Genomic_DNA"/>
</dbReference>
<keyword evidence="3" id="KW-1185">Reference proteome</keyword>
<dbReference type="InterPro" id="IPR041581">
    <property type="entry name" value="Glyoxalase_6"/>
</dbReference>
<reference evidence="2 3" key="1">
    <citation type="submission" date="2020-08" db="EMBL/GenBank/DDBJ databases">
        <title>Genomic Encyclopedia of Type Strains, Phase IV (KMG-IV): sequencing the most valuable type-strain genomes for metagenomic binning, comparative biology and taxonomic classification.</title>
        <authorList>
            <person name="Goeker M."/>
        </authorList>
    </citation>
    <scope>NUCLEOTIDE SEQUENCE [LARGE SCALE GENOMIC DNA]</scope>
    <source>
        <strain evidence="2 3">DSM 12706</strain>
    </source>
</reference>
<dbReference type="InterPro" id="IPR029068">
    <property type="entry name" value="Glyas_Bleomycin-R_OHBP_Dase"/>
</dbReference>
<protein>
    <recommendedName>
        <fullName evidence="1">Glyoxalase-like domain-containing protein</fullName>
    </recommendedName>
</protein>
<dbReference type="Proteomes" id="UP000542353">
    <property type="component" value="Unassembled WGS sequence"/>
</dbReference>
<feature type="domain" description="Glyoxalase-like" evidence="1">
    <location>
        <begin position="18"/>
        <end position="133"/>
    </location>
</feature>